<reference evidence="2" key="2">
    <citation type="journal article" date="2016" name="Genome Announc.">
        <title>Draft Genome Sequences of Two Novel Amoeba-Resistant Intranuclear Bacteria, 'Candidatus Berkiella cookevillensis' and 'Candidatus Berkiella aquae'.</title>
        <authorList>
            <person name="Mehari Y.T."/>
            <person name="Arivett B.A."/>
            <person name="Farone A.L."/>
            <person name="Gunderson J.H."/>
            <person name="Farone M.B."/>
        </authorList>
    </citation>
    <scope>NUCLEOTIDE SEQUENCE</scope>
    <source>
        <strain evidence="2">HT99</strain>
    </source>
</reference>
<dbReference type="Proteomes" id="UP000051497">
    <property type="component" value="Unassembled WGS sequence"/>
</dbReference>
<gene>
    <name evidence="2" type="ORF">HT99x_003200</name>
    <name evidence="1" type="ORF">HT99x_01079</name>
</gene>
<dbReference type="EMBL" id="LKAJ01000003">
    <property type="protein sequence ID" value="KRG21885.1"/>
    <property type="molecule type" value="Genomic_DNA"/>
</dbReference>
<evidence type="ECO:0000313" key="1">
    <source>
        <dbReference type="EMBL" id="KRG21885.1"/>
    </source>
</evidence>
<evidence type="ECO:0000313" key="2">
    <source>
        <dbReference type="EMBL" id="MCS5710424.1"/>
    </source>
</evidence>
<proteinExistence type="predicted"/>
<reference evidence="1" key="1">
    <citation type="submission" date="2015-09" db="EMBL/GenBank/DDBJ databases">
        <title>Draft Genome Sequences of Two Novel Amoeba-resistant Intranuclear Bacteria, Candidatus Berkiella cookevillensis and Candidatus Berkiella aquae.</title>
        <authorList>
            <person name="Mehari Y.T."/>
            <person name="Arivett B.A."/>
            <person name="Farone A.L."/>
            <person name="Gunderson J.H."/>
            <person name="Farone M.B."/>
        </authorList>
    </citation>
    <scope>NUCLEOTIDE SEQUENCE [LARGE SCALE GENOMIC DNA]</scope>
    <source>
        <strain evidence="1">HT99</strain>
    </source>
</reference>
<evidence type="ECO:0000313" key="3">
    <source>
        <dbReference type="Proteomes" id="UP000051497"/>
    </source>
</evidence>
<keyword evidence="3" id="KW-1185">Reference proteome</keyword>
<accession>A0A0Q9YM94</accession>
<dbReference type="EMBL" id="LKAJ02000001">
    <property type="protein sequence ID" value="MCS5710424.1"/>
    <property type="molecule type" value="Genomic_DNA"/>
</dbReference>
<dbReference type="RefSeq" id="WP_075065704.1">
    <property type="nucleotide sequence ID" value="NZ_LKAJ02000001.1"/>
</dbReference>
<dbReference type="AlphaFoldDB" id="A0A0Q9YM94"/>
<comment type="caution">
    <text evidence="1">The sequence shown here is derived from an EMBL/GenBank/DDBJ whole genome shotgun (WGS) entry which is preliminary data.</text>
</comment>
<sequence length="209" mass="24478">MSLDGLYQLRTSKHNHFAFAIHSERILEGAKVAEYEERPGKIYLVPAFEKGYFTHDAELEMSLQQICEYYRLNPIESFRKSAMANHYEIMGKLLTLYQASFPEDSLISNTNVIYQNSNLRHYPIERPGKMYLHYNNSTISADKFENALKRICDYENIRYVDSFRKAGMKDHYEIMGELLNYYKAFLHSSPTIKEKLEEAPSSLNRMSCP</sequence>
<name>A0A0Q9YM94_9GAMM</name>
<reference evidence="2" key="3">
    <citation type="submission" date="2021-06" db="EMBL/GenBank/DDBJ databases">
        <title>Genomic Description and Analysis of Intracellular Bacteria, Candidatus Berkiella cookevillensis and Candidatus Berkiella aquae.</title>
        <authorList>
            <person name="Kidane D.T."/>
            <person name="Mehari Y.T."/>
            <person name="Rice F.C."/>
            <person name="Arivett B.A."/>
            <person name="Farone A.L."/>
            <person name="Berk S.G."/>
            <person name="Farone M.B."/>
        </authorList>
    </citation>
    <scope>NUCLEOTIDE SEQUENCE</scope>
    <source>
        <strain evidence="2">HT99</strain>
    </source>
</reference>
<organism evidence="1">
    <name type="scientific">Candidatus Berkiella aquae</name>
    <dbReference type="NCBI Taxonomy" id="295108"/>
    <lineage>
        <taxon>Bacteria</taxon>
        <taxon>Pseudomonadati</taxon>
        <taxon>Pseudomonadota</taxon>
        <taxon>Gammaproteobacteria</taxon>
        <taxon>Candidatus Berkiellales</taxon>
        <taxon>Candidatus Berkiellaceae</taxon>
        <taxon>Candidatus Berkiella</taxon>
    </lineage>
</organism>
<protein>
    <submittedName>
        <fullName evidence="1">Uncharacterized protein</fullName>
    </submittedName>
</protein>